<dbReference type="Proteomes" id="UP001160483">
    <property type="component" value="Unassembled WGS sequence"/>
</dbReference>
<feature type="compositionally biased region" description="Polar residues" evidence="1">
    <location>
        <begin position="1"/>
        <end position="10"/>
    </location>
</feature>
<reference evidence="2" key="1">
    <citation type="submission" date="2021-11" db="EMBL/GenBank/DDBJ databases">
        <authorList>
            <person name="Islam A."/>
            <person name="Islam S."/>
            <person name="Flora M.S."/>
            <person name="Rahman M."/>
            <person name="Ziaur R.M."/>
            <person name="Epstein J.H."/>
            <person name="Hassan M."/>
            <person name="Klassen M."/>
            <person name="Woodard K."/>
            <person name="Webb A."/>
            <person name="Webby R.J."/>
            <person name="El Zowalaty M.E."/>
        </authorList>
    </citation>
    <scope>NUCLEOTIDE SEQUENCE</scope>
    <source>
        <strain evidence="2">Pbs3</strain>
    </source>
</reference>
<proteinExistence type="predicted"/>
<evidence type="ECO:0000313" key="2">
    <source>
        <dbReference type="EMBL" id="CAH0479399.1"/>
    </source>
</evidence>
<evidence type="ECO:0000256" key="1">
    <source>
        <dbReference type="SAM" id="MobiDB-lite"/>
    </source>
</evidence>
<name>A0AAU9L3W6_9STRA</name>
<dbReference type="AlphaFoldDB" id="A0AAU9L3W6"/>
<organism evidence="2 3">
    <name type="scientific">Peronospora belbahrii</name>
    <dbReference type="NCBI Taxonomy" id="622444"/>
    <lineage>
        <taxon>Eukaryota</taxon>
        <taxon>Sar</taxon>
        <taxon>Stramenopiles</taxon>
        <taxon>Oomycota</taxon>
        <taxon>Peronosporomycetes</taxon>
        <taxon>Peronosporales</taxon>
        <taxon>Peronosporaceae</taxon>
        <taxon>Peronospora</taxon>
    </lineage>
</organism>
<accession>A0AAU9L3W6</accession>
<dbReference type="EMBL" id="CAKKTJ010000301">
    <property type="protein sequence ID" value="CAH0479399.1"/>
    <property type="molecule type" value="Genomic_DNA"/>
</dbReference>
<feature type="region of interest" description="Disordered" evidence="1">
    <location>
        <begin position="1"/>
        <end position="26"/>
    </location>
</feature>
<evidence type="ECO:0000313" key="3">
    <source>
        <dbReference type="Proteomes" id="UP001160483"/>
    </source>
</evidence>
<protein>
    <submittedName>
        <fullName evidence="2">Uncharacterized protein</fullName>
    </submittedName>
</protein>
<comment type="caution">
    <text evidence="2">The sequence shown here is derived from an EMBL/GenBank/DDBJ whole genome shotgun (WGS) entry which is preliminary data.</text>
</comment>
<sequence length="89" mass="9983">MSIDTITNPDQALGPPSSRYRDVRASYSSSKKASSFIAHLRSSNTSANKTIWPPTVCNEVSRQVHREGFVLHTAQTHDRLRKLNVEAIF</sequence>
<gene>
    <name evidence="2" type="ORF">PBS003_LOCUS6040</name>
</gene>